<accession>A0A9R1D6I8</accession>
<comment type="similarity">
    <text evidence="1">Belongs to the bacterial solute-binding protein 7 family.</text>
</comment>
<evidence type="ECO:0000256" key="3">
    <source>
        <dbReference type="ARBA" id="ARBA00022729"/>
    </source>
</evidence>
<evidence type="ECO:0000256" key="2">
    <source>
        <dbReference type="ARBA" id="ARBA00022448"/>
    </source>
</evidence>
<evidence type="ECO:0000313" key="6">
    <source>
        <dbReference type="Proteomes" id="UP001139494"/>
    </source>
</evidence>
<dbReference type="PROSITE" id="PS51318">
    <property type="entry name" value="TAT"/>
    <property type="match status" value="1"/>
</dbReference>
<comment type="caution">
    <text evidence="5">The sequence shown here is derived from an EMBL/GenBank/DDBJ whole genome shotgun (WGS) entry which is preliminary data.</text>
</comment>
<keyword evidence="6" id="KW-1185">Reference proteome</keyword>
<name>A0A9R1D6I8_9EURY</name>
<dbReference type="AlphaFoldDB" id="A0A9R1D6I8"/>
<evidence type="ECO:0000256" key="4">
    <source>
        <dbReference type="SAM" id="MobiDB-lite"/>
    </source>
</evidence>
<keyword evidence="2" id="KW-0813">Transport</keyword>
<dbReference type="PANTHER" id="PTHR33376">
    <property type="match status" value="1"/>
</dbReference>
<dbReference type="GO" id="GO:0055085">
    <property type="term" value="P:transmembrane transport"/>
    <property type="evidence" value="ECO:0007669"/>
    <property type="project" value="InterPro"/>
</dbReference>
<dbReference type="Proteomes" id="UP001139494">
    <property type="component" value="Unassembled WGS sequence"/>
</dbReference>
<evidence type="ECO:0000256" key="1">
    <source>
        <dbReference type="ARBA" id="ARBA00009023"/>
    </source>
</evidence>
<feature type="region of interest" description="Disordered" evidence="4">
    <location>
        <begin position="46"/>
        <end position="65"/>
    </location>
</feature>
<proteinExistence type="inferred from homology"/>
<keyword evidence="3" id="KW-0732">Signal</keyword>
<dbReference type="InterPro" id="IPR038404">
    <property type="entry name" value="TRAP_DctP_sf"/>
</dbReference>
<dbReference type="EMBL" id="JAHLKM010000001">
    <property type="protein sequence ID" value="MCQ4332095.1"/>
    <property type="molecule type" value="Genomic_DNA"/>
</dbReference>
<dbReference type="InterPro" id="IPR006311">
    <property type="entry name" value="TAT_signal"/>
</dbReference>
<dbReference type="InterPro" id="IPR018389">
    <property type="entry name" value="DctP_fam"/>
</dbReference>
<protein>
    <submittedName>
        <fullName evidence="5">TRAP transporter substrate-binding protein DctP</fullName>
    </submittedName>
</protein>
<organism evidence="5 6">
    <name type="scientific">Natronomonas aquatica</name>
    <dbReference type="NCBI Taxonomy" id="2841590"/>
    <lineage>
        <taxon>Archaea</taxon>
        <taxon>Methanobacteriati</taxon>
        <taxon>Methanobacteriota</taxon>
        <taxon>Stenosarchaea group</taxon>
        <taxon>Halobacteria</taxon>
        <taxon>Halobacteriales</taxon>
        <taxon>Natronomonadaceae</taxon>
        <taxon>Natronomonas</taxon>
    </lineage>
</organism>
<feature type="compositionally biased region" description="Gly residues" evidence="4">
    <location>
        <begin position="46"/>
        <end position="63"/>
    </location>
</feature>
<sequence>MPDRSTRRRTFLKVAGAAGAASVLAGCTGGNGNGGNGNGNGNGGNGNGNGGNGNGNGNGGGGQEAVENVEDLPELEMTWHHLGTPDPTLHNHRQALTFKNYMEQKSGGRFTVNIAPAGELAGDVESIEQAQAGAIEIVAGIAEGHVAPFLPDINTMAIPYAYPSVDVANYVWDNTEFGIEFRNHMEEQMDVVPVGWYDNGGFRHYSANEPLEGPDSLEGLTIRNMDIEAHMEITRQLGATPEPIDWTELYQALDTGVVDGQENAIPTIILANLQEVQDYIMKDGHVFSINFALASGQWYNDLHPAYQTMVNEAAQLGSMHSRMVNRIQRVQLENTFRNEYDIQIYEPSASEMETFRERTQEPVTQIIEEEVDDTSWIGMQEESITEAVEQVGYNPELQ</sequence>
<dbReference type="PROSITE" id="PS51257">
    <property type="entry name" value="PROKAR_LIPOPROTEIN"/>
    <property type="match status" value="1"/>
</dbReference>
<dbReference type="PANTHER" id="PTHR33376:SF7">
    <property type="entry name" value="C4-DICARBOXYLATE-BINDING PROTEIN DCTB"/>
    <property type="match status" value="1"/>
</dbReference>
<dbReference type="Gene3D" id="3.40.190.170">
    <property type="entry name" value="Bacterial extracellular solute-binding protein, family 7"/>
    <property type="match status" value="1"/>
</dbReference>
<dbReference type="NCBIfam" id="NF037995">
    <property type="entry name" value="TRAP_S1"/>
    <property type="match status" value="1"/>
</dbReference>
<reference evidence="5" key="1">
    <citation type="journal article" date="2023" name="Front. Microbiol.">
        <title>Genomic-based phylogenetic and metabolic analyses of the genus Natronomonas, and description of Natronomonas aquatica sp. nov.</title>
        <authorList>
            <person name="Garcia-Roldan A."/>
            <person name="Duran-Viseras A."/>
            <person name="de la Haba R.R."/>
            <person name="Corral P."/>
            <person name="Sanchez-Porro C."/>
            <person name="Ventosa A."/>
        </authorList>
    </citation>
    <scope>NUCLEOTIDE SEQUENCE</scope>
    <source>
        <strain evidence="5">F2-12</strain>
    </source>
</reference>
<evidence type="ECO:0000313" key="5">
    <source>
        <dbReference type="EMBL" id="MCQ4332095.1"/>
    </source>
</evidence>
<dbReference type="Pfam" id="PF03480">
    <property type="entry name" value="DctP"/>
    <property type="match status" value="1"/>
</dbReference>
<gene>
    <name evidence="5" type="primary">dctP</name>
    <name evidence="5" type="ORF">KM295_01060</name>
</gene>
<dbReference type="RefSeq" id="WP_256028012.1">
    <property type="nucleotide sequence ID" value="NZ_JAHLKM010000001.1"/>
</dbReference>